<dbReference type="EMBL" id="CP016808">
    <property type="protein sequence ID" value="ANY65806.1"/>
    <property type="molecule type" value="Genomic_DNA"/>
</dbReference>
<gene>
    <name evidence="1" type="ORF">BBD42_04485</name>
</gene>
<dbReference type="AlphaFoldDB" id="A0A1B2DDN7"/>
<reference evidence="1" key="1">
    <citation type="submission" date="2016-08" db="EMBL/GenBank/DDBJ databases">
        <title>Complete Genome Seqeunce of Paenibacillus sp. BIHB 4019 from tea rhizoplane.</title>
        <authorList>
            <person name="Thakur R."/>
            <person name="Swarnkar M.K."/>
            <person name="Gulati A."/>
        </authorList>
    </citation>
    <scope>NUCLEOTIDE SEQUENCE [LARGE SCALE GENOMIC DNA]</scope>
    <source>
        <strain evidence="1">BIHB4019</strain>
    </source>
</reference>
<proteinExistence type="predicted"/>
<name>A0A1B2DDN7_9BACL</name>
<accession>A0A1B2DDN7</accession>
<protein>
    <submittedName>
        <fullName evidence="1">Uncharacterized protein</fullName>
    </submittedName>
</protein>
<sequence>MALVPEGTVLALEGTALVPEGTVLVPEGMALALEGMALVPEGTVLALEGMVLAPEGTVLALEGTALVPEGTALAPAGTVLALALDQGQEGIVPGLRQAFQAFQASACAGRHSRSLALLGKTEMAEHKSALAHW</sequence>
<organism evidence="1">
    <name type="scientific">Paenibacillus sp. BIHB 4019</name>
    <dbReference type="NCBI Taxonomy" id="1870819"/>
    <lineage>
        <taxon>Bacteria</taxon>
        <taxon>Bacillati</taxon>
        <taxon>Bacillota</taxon>
        <taxon>Bacilli</taxon>
        <taxon>Bacillales</taxon>
        <taxon>Paenibacillaceae</taxon>
        <taxon>Paenibacillus</taxon>
    </lineage>
</organism>
<evidence type="ECO:0000313" key="1">
    <source>
        <dbReference type="EMBL" id="ANY65806.1"/>
    </source>
</evidence>